<sequence>MADEHVGQLESPFKLLQQLQHLGFHRFIQRRHSLIEDHQPRLHRQRAGDIHPLPLAAGERMRVAVGKARRLKANVRQQIAGIFAGLSGADAVDALAEGDALLHGQARIERSIAILENHLHLATVGFQRQT</sequence>
<evidence type="ECO:0000313" key="1">
    <source>
        <dbReference type="EMBL" id="SQC41857.1"/>
    </source>
</evidence>
<gene>
    <name evidence="1" type="ORF">NCTC13465_01118</name>
</gene>
<reference evidence="1 2" key="1">
    <citation type="submission" date="2018-06" db="EMBL/GenBank/DDBJ databases">
        <authorList>
            <consortium name="Pathogen Informatics"/>
            <person name="Doyle S."/>
        </authorList>
    </citation>
    <scope>NUCLEOTIDE SEQUENCE [LARGE SCALE GENOMIC DNA]</scope>
    <source>
        <strain evidence="1 2">NCTC13465</strain>
    </source>
</reference>
<protein>
    <submittedName>
        <fullName evidence="1">Uncharacterized protein</fullName>
    </submittedName>
</protein>
<proteinExistence type="predicted"/>
<accession>A0A2X3F3X8</accession>
<dbReference type="AntiFam" id="ANF00095">
    <property type="entry name" value="Shadow ORF (opposite ABC transporters)"/>
</dbReference>
<dbReference type="Proteomes" id="UP000251721">
    <property type="component" value="Unassembled WGS sequence"/>
</dbReference>
<evidence type="ECO:0000313" key="2">
    <source>
        <dbReference type="Proteomes" id="UP000251721"/>
    </source>
</evidence>
<organism evidence="1 2">
    <name type="scientific">Klebsiella pneumoniae</name>
    <dbReference type="NCBI Taxonomy" id="573"/>
    <lineage>
        <taxon>Bacteria</taxon>
        <taxon>Pseudomonadati</taxon>
        <taxon>Pseudomonadota</taxon>
        <taxon>Gammaproteobacteria</taxon>
        <taxon>Enterobacterales</taxon>
        <taxon>Enterobacteriaceae</taxon>
        <taxon>Klebsiella/Raoultella group</taxon>
        <taxon>Klebsiella</taxon>
        <taxon>Klebsiella pneumoniae complex</taxon>
    </lineage>
</organism>
<name>A0A2X3F3X8_KLEPN</name>
<dbReference type="EMBL" id="UAWQ01000007">
    <property type="protein sequence ID" value="SQC41857.1"/>
    <property type="molecule type" value="Genomic_DNA"/>
</dbReference>
<dbReference type="AlphaFoldDB" id="A0A2X3F3X8"/>